<dbReference type="EMBL" id="QRUB01000002">
    <property type="protein sequence ID" value="RGR29433.1"/>
    <property type="molecule type" value="Genomic_DNA"/>
</dbReference>
<protein>
    <submittedName>
        <fullName evidence="1">DUF3853 family protein</fullName>
    </submittedName>
</protein>
<name>A0A412E9L4_BACSE</name>
<proteinExistence type="predicted"/>
<dbReference type="RefSeq" id="WP_032530020.1">
    <property type="nucleotide sequence ID" value="NZ_QRUB01000002.1"/>
</dbReference>
<accession>A0A412E9L4</accession>
<organism evidence="1 2">
    <name type="scientific">Bacteroides stercoris</name>
    <dbReference type="NCBI Taxonomy" id="46506"/>
    <lineage>
        <taxon>Bacteria</taxon>
        <taxon>Pseudomonadati</taxon>
        <taxon>Bacteroidota</taxon>
        <taxon>Bacteroidia</taxon>
        <taxon>Bacteroidales</taxon>
        <taxon>Bacteroidaceae</taxon>
        <taxon>Bacteroides</taxon>
    </lineage>
</organism>
<reference evidence="1 2" key="1">
    <citation type="submission" date="2018-08" db="EMBL/GenBank/DDBJ databases">
        <title>A genome reference for cultivated species of the human gut microbiota.</title>
        <authorList>
            <person name="Zou Y."/>
            <person name="Xue W."/>
            <person name="Luo G."/>
        </authorList>
    </citation>
    <scope>NUCLEOTIDE SEQUENCE [LARGE SCALE GENOMIC DNA]</scope>
    <source>
        <strain evidence="1 2">AF25-6</strain>
    </source>
</reference>
<comment type="caution">
    <text evidence="1">The sequence shown here is derived from an EMBL/GenBank/DDBJ whole genome shotgun (WGS) entry which is preliminary data.</text>
</comment>
<sequence>MDINKPVGALTVQELLDILQPIISNQNPIQPERTENVKHLVYGLKGLAELLHCSIATANRIKQEGCLDKAISQVGRKIVIDADLALELMKSSRKAYLRAKG</sequence>
<dbReference type="Proteomes" id="UP000284161">
    <property type="component" value="Unassembled WGS sequence"/>
</dbReference>
<gene>
    <name evidence="1" type="ORF">DWY58_04490</name>
</gene>
<evidence type="ECO:0000313" key="1">
    <source>
        <dbReference type="EMBL" id="RGR29433.1"/>
    </source>
</evidence>
<dbReference type="InterPro" id="IPR024363">
    <property type="entry name" value="DUF3853"/>
</dbReference>
<dbReference type="AlphaFoldDB" id="A0A412E9L4"/>
<dbReference type="Pfam" id="PF12964">
    <property type="entry name" value="DUF3853"/>
    <property type="match status" value="1"/>
</dbReference>
<evidence type="ECO:0000313" key="2">
    <source>
        <dbReference type="Proteomes" id="UP000284161"/>
    </source>
</evidence>